<keyword evidence="1" id="KW-0472">Membrane</keyword>
<organism evidence="2 3">
    <name type="scientific">Candidatus Endolissoclinum faulkneri L2</name>
    <dbReference type="NCBI Taxonomy" id="1193729"/>
    <lineage>
        <taxon>Bacteria</taxon>
        <taxon>Pseudomonadati</taxon>
        <taxon>Pseudomonadota</taxon>
        <taxon>Alphaproteobacteria</taxon>
        <taxon>Rhodospirillales</taxon>
        <taxon>Rhodospirillaceae</taxon>
        <taxon>Candidatus Endolissoclinum</taxon>
    </lineage>
</organism>
<gene>
    <name evidence="2" type="ORF">A1OE_899</name>
</gene>
<protein>
    <submittedName>
        <fullName evidence="2">Uncharacterized protein</fullName>
    </submittedName>
</protein>
<keyword evidence="1" id="KW-1133">Transmembrane helix</keyword>
<evidence type="ECO:0000313" key="3">
    <source>
        <dbReference type="Proteomes" id="UP000010077"/>
    </source>
</evidence>
<keyword evidence="3" id="KW-1185">Reference proteome</keyword>
<name>K7Z4W7_9PROT</name>
<dbReference type="HOGENOM" id="CLU_3341682_0_0_5"/>
<accession>K7Z4W7</accession>
<dbReference type="Proteomes" id="UP000010077">
    <property type="component" value="Chromosome"/>
</dbReference>
<dbReference type="EMBL" id="CP003539">
    <property type="protein sequence ID" value="AFX99083.1"/>
    <property type="molecule type" value="Genomic_DNA"/>
</dbReference>
<proteinExistence type="predicted"/>
<dbReference type="KEGG" id="thal:A1OE_899"/>
<sequence>MKIWYLFNNQSSYKHVLLFSILIIDFFKVVWLENNHA</sequence>
<evidence type="ECO:0000256" key="1">
    <source>
        <dbReference type="SAM" id="Phobius"/>
    </source>
</evidence>
<evidence type="ECO:0000313" key="2">
    <source>
        <dbReference type="EMBL" id="AFX99083.1"/>
    </source>
</evidence>
<reference evidence="2 3" key="1">
    <citation type="journal article" date="2012" name="Proc. Natl. Acad. Sci. U.S.A.">
        <title>Genome streamlining and chemical defense in a coral reef symbiosis.</title>
        <authorList>
            <person name="Kwan J.C."/>
            <person name="Donia M.S."/>
            <person name="Han A.W."/>
            <person name="Hirose E."/>
            <person name="Haygood M.G."/>
            <person name="Schmidt E.W."/>
        </authorList>
    </citation>
    <scope>NUCLEOTIDE SEQUENCE [LARGE SCALE GENOMIC DNA]</scope>
    <source>
        <strain evidence="2 3">L2</strain>
    </source>
</reference>
<dbReference type="AlphaFoldDB" id="K7Z4W7"/>
<keyword evidence="1" id="KW-0812">Transmembrane</keyword>
<feature type="transmembrane region" description="Helical" evidence="1">
    <location>
        <begin position="12"/>
        <end position="31"/>
    </location>
</feature>